<reference evidence="1" key="2">
    <citation type="submission" date="2020-09" db="EMBL/GenBank/DDBJ databases">
        <authorList>
            <person name="Sun Q."/>
            <person name="Zhou Y."/>
        </authorList>
    </citation>
    <scope>NUCLEOTIDE SEQUENCE</scope>
    <source>
        <strain evidence="1">CGMCC 1.16067</strain>
    </source>
</reference>
<proteinExistence type="predicted"/>
<accession>A0A917BGN6</accession>
<comment type="caution">
    <text evidence="1">The sequence shown here is derived from an EMBL/GenBank/DDBJ whole genome shotgun (WGS) entry which is preliminary data.</text>
</comment>
<sequence>MLLPGEQRREHLWASRNVRDDMAGVGITDWQRGAWERLRARAAEWPGTVLISHEFFAAASAEQARDAIEALAPAEVHLVATAREPLGLFTSSWQESLKNRETAPMGEYSRTVSEDPTQVWNWRTLDLGLVLDRWAPAGGPVRPEHVHVLPLPGRDHPREEIWRRFAGLLGLDADAYDLSGSFPNEAMGVAEAETLRRVNAHLDAFVSAIDKGTYIRSFLADERLVPRAGDRFWPADDQVEDARRRARAAVALVRERGYDVVGELADLLVPDELPERRHPESVTDGEVAAVATELVATMLGDVRALRHERRRLRVESREAAETVSVLQARVDDLEGRVRAPLWRVAGSRAKQLLRGGRPPT</sequence>
<dbReference type="AlphaFoldDB" id="A0A917BGN6"/>
<evidence type="ECO:0000313" key="1">
    <source>
        <dbReference type="EMBL" id="GGF40224.1"/>
    </source>
</evidence>
<reference evidence="1" key="1">
    <citation type="journal article" date="2014" name="Int. J. Syst. Evol. Microbiol.">
        <title>Complete genome sequence of Corynebacterium casei LMG S-19264T (=DSM 44701T), isolated from a smear-ripened cheese.</title>
        <authorList>
            <consortium name="US DOE Joint Genome Institute (JGI-PGF)"/>
            <person name="Walter F."/>
            <person name="Albersmeier A."/>
            <person name="Kalinowski J."/>
            <person name="Ruckert C."/>
        </authorList>
    </citation>
    <scope>NUCLEOTIDE SEQUENCE</scope>
    <source>
        <strain evidence="1">CGMCC 1.16067</strain>
    </source>
</reference>
<organism evidence="1 2">
    <name type="scientific">Marmoricola endophyticus</name>
    <dbReference type="NCBI Taxonomy" id="2040280"/>
    <lineage>
        <taxon>Bacteria</taxon>
        <taxon>Bacillati</taxon>
        <taxon>Actinomycetota</taxon>
        <taxon>Actinomycetes</taxon>
        <taxon>Propionibacteriales</taxon>
        <taxon>Nocardioidaceae</taxon>
        <taxon>Marmoricola</taxon>
    </lineage>
</organism>
<gene>
    <name evidence="1" type="ORF">GCM10011519_12380</name>
</gene>
<evidence type="ECO:0008006" key="3">
    <source>
        <dbReference type="Google" id="ProtNLM"/>
    </source>
</evidence>
<dbReference type="Proteomes" id="UP000649179">
    <property type="component" value="Unassembled WGS sequence"/>
</dbReference>
<name>A0A917BGN6_9ACTN</name>
<protein>
    <recommendedName>
        <fullName evidence="3">Sulfotransferase family protein</fullName>
    </recommendedName>
</protein>
<keyword evidence="2" id="KW-1185">Reference proteome</keyword>
<dbReference type="EMBL" id="BMKQ01000001">
    <property type="protein sequence ID" value="GGF40224.1"/>
    <property type="molecule type" value="Genomic_DNA"/>
</dbReference>
<evidence type="ECO:0000313" key="2">
    <source>
        <dbReference type="Proteomes" id="UP000649179"/>
    </source>
</evidence>